<dbReference type="AlphaFoldDB" id="A0A832T9U2"/>
<dbReference type="RefSeq" id="WP_011018497.1">
    <property type="nucleotide sequence ID" value="NZ_DUJS01000004.1"/>
</dbReference>
<dbReference type="Gene3D" id="3.30.1740.20">
    <property type="entry name" value="Ribosomal protein S26e"/>
    <property type="match status" value="1"/>
</dbReference>
<evidence type="ECO:0000313" key="2">
    <source>
        <dbReference type="EMBL" id="HII70735.1"/>
    </source>
</evidence>
<accession>A0A832T9U2</accession>
<reference evidence="2" key="1">
    <citation type="journal article" date="2020" name="bioRxiv">
        <title>A rank-normalized archaeal taxonomy based on genome phylogeny resolves widespread incomplete and uneven classifications.</title>
        <authorList>
            <person name="Rinke C."/>
            <person name="Chuvochina M."/>
            <person name="Mussig A.J."/>
            <person name="Chaumeil P.-A."/>
            <person name="Waite D.W."/>
            <person name="Whitman W.B."/>
            <person name="Parks D.H."/>
            <person name="Hugenholtz P."/>
        </authorList>
    </citation>
    <scope>NUCLEOTIDE SEQUENCE</scope>
    <source>
        <strain evidence="2">UBA8853</strain>
    </source>
</reference>
<sequence length="87" mass="10209">MARNPRRKGRDGWKQSKSRGKPSFVTCECCGGKVPRHKAIPWTQGFRITDPVVRQAVDDRYVHTFSRKVYYCPKCARFLGIRKPKRR</sequence>
<dbReference type="EMBL" id="DUJS01000004">
    <property type="protein sequence ID" value="HII70735.1"/>
    <property type="molecule type" value="Genomic_DNA"/>
</dbReference>
<gene>
    <name evidence="2" type="ORF">HA336_05830</name>
</gene>
<proteinExistence type="predicted"/>
<dbReference type="Proteomes" id="UP000619545">
    <property type="component" value="Unassembled WGS sequence"/>
</dbReference>
<evidence type="ECO:0000313" key="3">
    <source>
        <dbReference type="Proteomes" id="UP000619545"/>
    </source>
</evidence>
<protein>
    <recommendedName>
        <fullName evidence="4">30S ribosomal protein S26e</fullName>
    </recommendedName>
</protein>
<name>A0A832T9U2_9EURY</name>
<evidence type="ECO:0008006" key="4">
    <source>
        <dbReference type="Google" id="ProtNLM"/>
    </source>
</evidence>
<dbReference type="InterPro" id="IPR038551">
    <property type="entry name" value="Ribosomal_eS26_sf"/>
</dbReference>
<feature type="region of interest" description="Disordered" evidence="1">
    <location>
        <begin position="1"/>
        <end position="22"/>
    </location>
</feature>
<dbReference type="GeneID" id="1477428"/>
<comment type="caution">
    <text evidence="2">The sequence shown here is derived from an EMBL/GenBank/DDBJ whole genome shotgun (WGS) entry which is preliminary data.</text>
</comment>
<dbReference type="OMA" id="PKCARNL"/>
<organism evidence="2 3">
    <name type="scientific">Methanopyrus kandleri</name>
    <dbReference type="NCBI Taxonomy" id="2320"/>
    <lineage>
        <taxon>Archaea</taxon>
        <taxon>Methanobacteriati</taxon>
        <taxon>Methanobacteriota</taxon>
        <taxon>Methanomada group</taxon>
        <taxon>Methanopyri</taxon>
        <taxon>Methanopyrales</taxon>
        <taxon>Methanopyraceae</taxon>
        <taxon>Methanopyrus</taxon>
    </lineage>
</organism>
<evidence type="ECO:0000256" key="1">
    <source>
        <dbReference type="SAM" id="MobiDB-lite"/>
    </source>
</evidence>